<feature type="region of interest" description="Disordered" evidence="1">
    <location>
        <begin position="95"/>
        <end position="114"/>
    </location>
</feature>
<reference evidence="2" key="1">
    <citation type="submission" date="2014-09" db="EMBL/GenBank/DDBJ databases">
        <authorList>
            <person name="Magalhaes I.L.F."/>
            <person name="Oliveira U."/>
            <person name="Santos F.R."/>
            <person name="Vidigal T.H.D.A."/>
            <person name="Brescovit A.D."/>
            <person name="Santos A.J."/>
        </authorList>
    </citation>
    <scope>NUCLEOTIDE SEQUENCE</scope>
    <source>
        <tissue evidence="2">Shoot tissue taken approximately 20 cm above the soil surface</tissue>
    </source>
</reference>
<feature type="compositionally biased region" description="Basic and acidic residues" evidence="1">
    <location>
        <begin position="103"/>
        <end position="114"/>
    </location>
</feature>
<organism evidence="2">
    <name type="scientific">Arundo donax</name>
    <name type="common">Giant reed</name>
    <name type="synonym">Donax arundinaceus</name>
    <dbReference type="NCBI Taxonomy" id="35708"/>
    <lineage>
        <taxon>Eukaryota</taxon>
        <taxon>Viridiplantae</taxon>
        <taxon>Streptophyta</taxon>
        <taxon>Embryophyta</taxon>
        <taxon>Tracheophyta</taxon>
        <taxon>Spermatophyta</taxon>
        <taxon>Magnoliopsida</taxon>
        <taxon>Liliopsida</taxon>
        <taxon>Poales</taxon>
        <taxon>Poaceae</taxon>
        <taxon>PACMAD clade</taxon>
        <taxon>Arundinoideae</taxon>
        <taxon>Arundineae</taxon>
        <taxon>Arundo</taxon>
    </lineage>
</organism>
<reference evidence="2" key="2">
    <citation type="journal article" date="2015" name="Data Brief">
        <title>Shoot transcriptome of the giant reed, Arundo donax.</title>
        <authorList>
            <person name="Barrero R.A."/>
            <person name="Guerrero F.D."/>
            <person name="Moolhuijzen P."/>
            <person name="Goolsby J.A."/>
            <person name="Tidwell J."/>
            <person name="Bellgard S.E."/>
            <person name="Bellgard M.I."/>
        </authorList>
    </citation>
    <scope>NUCLEOTIDE SEQUENCE</scope>
    <source>
        <tissue evidence="2">Shoot tissue taken approximately 20 cm above the soil surface</tissue>
    </source>
</reference>
<dbReference type="AlphaFoldDB" id="A0A0A9DB70"/>
<protein>
    <submittedName>
        <fullName evidence="2">Uncharacterized protein</fullName>
    </submittedName>
</protein>
<dbReference type="EMBL" id="GBRH01216908">
    <property type="protein sequence ID" value="JAD80987.1"/>
    <property type="molecule type" value="Transcribed_RNA"/>
</dbReference>
<name>A0A0A9DB70_ARUDO</name>
<proteinExistence type="predicted"/>
<accession>A0A0A9DB70</accession>
<sequence length="114" mass="12391">MTPHSTPVKCCLPSVINSIYICSMLEDVLRGGDAVVEGGPLDRVVAQAVGLVDRPALPLHEPLQLLQIAIRRRGVHVILQRLVLRRRRRTIALRRGSGGCGRGRRDGGGDRGVL</sequence>
<evidence type="ECO:0000313" key="2">
    <source>
        <dbReference type="EMBL" id="JAD80987.1"/>
    </source>
</evidence>
<evidence type="ECO:0000256" key="1">
    <source>
        <dbReference type="SAM" id="MobiDB-lite"/>
    </source>
</evidence>